<dbReference type="Proteomes" id="UP000549765">
    <property type="component" value="Unassembled WGS sequence"/>
</dbReference>
<accession>A0A7X6N2C8</accession>
<organism evidence="1 2">
    <name type="scientific">Periweissella fabalis</name>
    <dbReference type="NCBI Taxonomy" id="1070421"/>
    <lineage>
        <taxon>Bacteria</taxon>
        <taxon>Bacillati</taxon>
        <taxon>Bacillota</taxon>
        <taxon>Bacilli</taxon>
        <taxon>Lactobacillales</taxon>
        <taxon>Lactobacillaceae</taxon>
        <taxon>Periweissella</taxon>
    </lineage>
</organism>
<proteinExistence type="predicted"/>
<sequence length="156" mass="17585">MKSLKKVFAILIGLAVVTLFVGVSVQNTNASVVNHQTAGKVIKTPTTPQIISKKIQGTWYFFDNNKRQHKIIITGNTFKIDNENATVNKNGFMYYYADGIYQLGYRYSDNGYAFKTKVQRVKGHNVVTLQMISANFIGTNVLTQGRAYHFGAQEFF</sequence>
<name>A0A7X6N2C8_9LACO</name>
<dbReference type="SUPFAM" id="SSF69360">
    <property type="entry name" value="Cell wall binding repeat"/>
    <property type="match status" value="1"/>
</dbReference>
<dbReference type="RefSeq" id="WP_168722293.1">
    <property type="nucleotide sequence ID" value="NZ_JAAXPN010000007.1"/>
</dbReference>
<keyword evidence="2" id="KW-1185">Reference proteome</keyword>
<protein>
    <submittedName>
        <fullName evidence="1">Uncharacterized protein</fullName>
    </submittedName>
</protein>
<comment type="caution">
    <text evidence="1">The sequence shown here is derived from an EMBL/GenBank/DDBJ whole genome shotgun (WGS) entry which is preliminary data.</text>
</comment>
<dbReference type="EMBL" id="JAAXPN010000007">
    <property type="protein sequence ID" value="NKZ24496.1"/>
    <property type="molecule type" value="Genomic_DNA"/>
</dbReference>
<reference evidence="1 2" key="1">
    <citation type="submission" date="2020-04" db="EMBL/GenBank/DDBJ databases">
        <title>MicrobeNet Type strains.</title>
        <authorList>
            <person name="Nicholson A.C."/>
        </authorList>
    </citation>
    <scope>NUCLEOTIDE SEQUENCE [LARGE SCALE GENOMIC DNA]</scope>
    <source>
        <strain evidence="1 2">CCUG 61472</strain>
    </source>
</reference>
<dbReference type="AlphaFoldDB" id="A0A7X6N2C8"/>
<gene>
    <name evidence="1" type="ORF">HF964_06765</name>
</gene>
<evidence type="ECO:0000313" key="2">
    <source>
        <dbReference type="Proteomes" id="UP000549765"/>
    </source>
</evidence>
<evidence type="ECO:0000313" key="1">
    <source>
        <dbReference type="EMBL" id="NKZ24496.1"/>
    </source>
</evidence>